<evidence type="ECO:0000313" key="4">
    <source>
        <dbReference type="EMBL" id="UWZ58428.1"/>
    </source>
</evidence>
<dbReference type="KEGG" id="daur:Daura_20970"/>
<dbReference type="SUPFAM" id="SSF51735">
    <property type="entry name" value="NAD(P)-binding Rossmann-fold domains"/>
    <property type="match status" value="1"/>
</dbReference>
<evidence type="ECO:0000313" key="5">
    <source>
        <dbReference type="Proteomes" id="UP001058003"/>
    </source>
</evidence>
<name>A0A9Q9INT8_9ACTN</name>
<evidence type="ECO:0000256" key="1">
    <source>
        <dbReference type="ARBA" id="ARBA00006484"/>
    </source>
</evidence>
<dbReference type="InterPro" id="IPR002347">
    <property type="entry name" value="SDR_fam"/>
</dbReference>
<feature type="region of interest" description="Disordered" evidence="3">
    <location>
        <begin position="145"/>
        <end position="167"/>
    </location>
</feature>
<sequence length="298" mass="31647">MKNLVMTGGSSGLGAVTLQRLRDCGEARVLLGVRGVGPEGVEAPRLDLARLDSVRGFAAEVRERLGDARIDALVLNAGVSLHSADTRTADGFETTFAVNHLAHYLLLRLLMPQLAPGAVVTLTTSATHDPAARTILPVPRHADAQLLAHPDQDPDRDTDPRKGGGRAYTTSKLCNILTARALAATAEAQEHGWRVVAYDPGPTPGTGLLRDTPAVVRAFWALLGTPLRVLVPRFNSREAAGGHLADIALGRVVPPAGELHGRVVRDKLTWPAPSELALSDDAMEALWRDSAKLVGLPD</sequence>
<dbReference type="Gene3D" id="3.40.50.720">
    <property type="entry name" value="NAD(P)-binding Rossmann-like Domain"/>
    <property type="match status" value="1"/>
</dbReference>
<dbReference type="EMBL" id="CP073767">
    <property type="protein sequence ID" value="UWZ58428.1"/>
    <property type="molecule type" value="Genomic_DNA"/>
</dbReference>
<organism evidence="4 5">
    <name type="scientific">Dactylosporangium aurantiacum</name>
    <dbReference type="NCBI Taxonomy" id="35754"/>
    <lineage>
        <taxon>Bacteria</taxon>
        <taxon>Bacillati</taxon>
        <taxon>Actinomycetota</taxon>
        <taxon>Actinomycetes</taxon>
        <taxon>Micromonosporales</taxon>
        <taxon>Micromonosporaceae</taxon>
        <taxon>Dactylosporangium</taxon>
    </lineage>
</organism>
<keyword evidence="2" id="KW-0560">Oxidoreductase</keyword>
<dbReference type="PANTHER" id="PTHR24320:SF148">
    <property type="entry name" value="NAD(P)-BINDING ROSSMANN-FOLD SUPERFAMILY PROTEIN"/>
    <property type="match status" value="1"/>
</dbReference>
<dbReference type="OrthoDB" id="3237043at2"/>
<dbReference type="PRINTS" id="PR00081">
    <property type="entry name" value="GDHRDH"/>
</dbReference>
<feature type="compositionally biased region" description="Basic and acidic residues" evidence="3">
    <location>
        <begin position="150"/>
        <end position="162"/>
    </location>
</feature>
<dbReference type="PANTHER" id="PTHR24320">
    <property type="entry name" value="RETINOL DEHYDROGENASE"/>
    <property type="match status" value="1"/>
</dbReference>
<dbReference type="GO" id="GO:0016491">
    <property type="term" value="F:oxidoreductase activity"/>
    <property type="evidence" value="ECO:0007669"/>
    <property type="project" value="UniProtKB-KW"/>
</dbReference>
<proteinExistence type="inferred from homology"/>
<dbReference type="Proteomes" id="UP001058003">
    <property type="component" value="Chromosome"/>
</dbReference>
<dbReference type="InterPro" id="IPR036291">
    <property type="entry name" value="NAD(P)-bd_dom_sf"/>
</dbReference>
<keyword evidence="5" id="KW-1185">Reference proteome</keyword>
<accession>A0A9Q9INT8</accession>
<dbReference type="RefSeq" id="WP_033367839.1">
    <property type="nucleotide sequence ID" value="NZ_CP073767.1"/>
</dbReference>
<dbReference type="Pfam" id="PF00106">
    <property type="entry name" value="adh_short"/>
    <property type="match status" value="1"/>
</dbReference>
<gene>
    <name evidence="4" type="ORF">Daura_20970</name>
</gene>
<reference evidence="4" key="1">
    <citation type="submission" date="2021-04" db="EMBL/GenBank/DDBJ databases">
        <title>Dactylosporangium aurantiacum NRRL B-8018 full assembly.</title>
        <authorList>
            <person name="Hartkoorn R.C."/>
            <person name="Beaudoing E."/>
            <person name="Hot D."/>
        </authorList>
    </citation>
    <scope>NUCLEOTIDE SEQUENCE</scope>
    <source>
        <strain evidence="4">NRRL B-8018</strain>
    </source>
</reference>
<comment type="similarity">
    <text evidence="1">Belongs to the short-chain dehydrogenases/reductases (SDR) family.</text>
</comment>
<evidence type="ECO:0000256" key="2">
    <source>
        <dbReference type="ARBA" id="ARBA00023002"/>
    </source>
</evidence>
<evidence type="ECO:0000256" key="3">
    <source>
        <dbReference type="SAM" id="MobiDB-lite"/>
    </source>
</evidence>
<dbReference type="AlphaFoldDB" id="A0A9Q9INT8"/>
<protein>
    <submittedName>
        <fullName evidence="4">SDR family NAD(P)-dependent oxidoreductase</fullName>
    </submittedName>
</protein>